<accession>A0A1B2EBT0</accession>
<organism evidence="1">
    <name type="scientific">Microvirga ossetica</name>
    <dbReference type="NCBI Taxonomy" id="1882682"/>
    <lineage>
        <taxon>Bacteria</taxon>
        <taxon>Pseudomonadati</taxon>
        <taxon>Pseudomonadota</taxon>
        <taxon>Alphaproteobacteria</taxon>
        <taxon>Hyphomicrobiales</taxon>
        <taxon>Methylobacteriaceae</taxon>
        <taxon>Microvirga</taxon>
    </lineage>
</organism>
<dbReference type="EMBL" id="CP016616">
    <property type="protein sequence ID" value="ANY77332.1"/>
    <property type="molecule type" value="Genomic_DNA"/>
</dbReference>
<sequence>MLLVSFSVQSLSLLETLKRSLQGSPIAVGLDKQSHEHWLGQIRMTESVEEALILREPVSLHRGYKLLLG</sequence>
<gene>
    <name evidence="1" type="ORF">BB934_03075</name>
</gene>
<evidence type="ECO:0000313" key="1">
    <source>
        <dbReference type="EMBL" id="ANY77332.1"/>
    </source>
</evidence>
<dbReference type="KEGG" id="moc:BB934_03075"/>
<protein>
    <submittedName>
        <fullName evidence="1">Uncharacterized protein</fullName>
    </submittedName>
</protein>
<proteinExistence type="predicted"/>
<name>A0A1B2EBT0_9HYPH</name>
<dbReference type="AlphaFoldDB" id="A0A1B2EBT0"/>
<reference evidence="1" key="1">
    <citation type="submission" date="2016-07" db="EMBL/GenBank/DDBJ databases">
        <title>Microvirga ossetica sp. nov. a new species of rhizobia isolated from root nodules of the legume species Vicia alpestris Steven originated from North Ossetia region in the Caucasus.</title>
        <authorList>
            <person name="Safronova V.I."/>
            <person name="Kuznetsova I.G."/>
            <person name="Sazanova A.L."/>
            <person name="Belimov A."/>
            <person name="Andronov E."/>
            <person name="Osledkin Y.S."/>
            <person name="Onishchuk O.P."/>
            <person name="Kurchak O.N."/>
            <person name="Shaposhnikov A.I."/>
            <person name="Willems A."/>
            <person name="Tikhonovich I.A."/>
        </authorList>
    </citation>
    <scope>NUCLEOTIDE SEQUENCE [LARGE SCALE GENOMIC DNA]</scope>
    <source>
        <strain evidence="1">V5/3M</strain>
    </source>
</reference>